<proteinExistence type="predicted"/>
<reference evidence="2" key="1">
    <citation type="journal article" date="2022" name="Int. J. Mol. Sci.">
        <title>Draft Genome of Tanacetum Coccineum: Genomic Comparison of Closely Related Tanacetum-Family Plants.</title>
        <authorList>
            <person name="Yamashiro T."/>
            <person name="Shiraishi A."/>
            <person name="Nakayama K."/>
            <person name="Satake H."/>
        </authorList>
    </citation>
    <scope>NUCLEOTIDE SEQUENCE</scope>
</reference>
<dbReference type="PANTHER" id="PTHR31672:SF13">
    <property type="entry name" value="F-BOX PROTEIN CPR30-LIKE"/>
    <property type="match status" value="1"/>
</dbReference>
<comment type="caution">
    <text evidence="2">The sequence shown here is derived from an EMBL/GenBank/DDBJ whole genome shotgun (WGS) entry which is preliminary data.</text>
</comment>
<sequence length="284" mass="33041">MRCVCKPWNEFLTTPSFIKSHLDHSKNTNKEILLEFYDGFSFDDDDPCTAQYSRPSIIAYYVISLEFPVNRPPLGFCSLIGSVNGLICFISEGSTRCPTRGVHIWNPSLSAFLSLASYSIRSLCKDEYIRFGFDPKADDYKVVKVIRFKGSNVRKVEVYSMRKGSWEVITERFPSHVTKLCGDEFSVGWYDGHVHWLGYNYMTKELTIVAFDLHEKTFCLIPVPDCQKVGGCERRWWNYLGMWNRKLCLISHLGHGKYEMWMMNEYKVAESWVKCYTSIQIHSE</sequence>
<protein>
    <submittedName>
        <fullName evidence="2">F-box domain containing protein</fullName>
    </submittedName>
</protein>
<dbReference type="PANTHER" id="PTHR31672">
    <property type="entry name" value="BNACNNG10540D PROTEIN"/>
    <property type="match status" value="1"/>
</dbReference>
<dbReference type="EMBL" id="BQNB010021264">
    <property type="protein sequence ID" value="GJU04593.1"/>
    <property type="molecule type" value="Genomic_DNA"/>
</dbReference>
<evidence type="ECO:0000313" key="2">
    <source>
        <dbReference type="EMBL" id="GJU04593.1"/>
    </source>
</evidence>
<evidence type="ECO:0000313" key="3">
    <source>
        <dbReference type="Proteomes" id="UP001151760"/>
    </source>
</evidence>
<gene>
    <name evidence="2" type="ORF">Tco_1121023</name>
</gene>
<dbReference type="Pfam" id="PF08268">
    <property type="entry name" value="FBA_3"/>
    <property type="match status" value="1"/>
</dbReference>
<organism evidence="2 3">
    <name type="scientific">Tanacetum coccineum</name>
    <dbReference type="NCBI Taxonomy" id="301880"/>
    <lineage>
        <taxon>Eukaryota</taxon>
        <taxon>Viridiplantae</taxon>
        <taxon>Streptophyta</taxon>
        <taxon>Embryophyta</taxon>
        <taxon>Tracheophyta</taxon>
        <taxon>Spermatophyta</taxon>
        <taxon>Magnoliopsida</taxon>
        <taxon>eudicotyledons</taxon>
        <taxon>Gunneridae</taxon>
        <taxon>Pentapetalae</taxon>
        <taxon>asterids</taxon>
        <taxon>campanulids</taxon>
        <taxon>Asterales</taxon>
        <taxon>Asteraceae</taxon>
        <taxon>Asteroideae</taxon>
        <taxon>Anthemideae</taxon>
        <taxon>Anthemidinae</taxon>
        <taxon>Tanacetum</taxon>
    </lineage>
</organism>
<dbReference type="InterPro" id="IPR013187">
    <property type="entry name" value="F-box-assoc_dom_typ3"/>
</dbReference>
<dbReference type="NCBIfam" id="TIGR01640">
    <property type="entry name" value="F_box_assoc_1"/>
    <property type="match status" value="1"/>
</dbReference>
<keyword evidence="3" id="KW-1185">Reference proteome</keyword>
<reference evidence="2" key="2">
    <citation type="submission" date="2022-01" db="EMBL/GenBank/DDBJ databases">
        <authorList>
            <person name="Yamashiro T."/>
            <person name="Shiraishi A."/>
            <person name="Satake H."/>
            <person name="Nakayama K."/>
        </authorList>
    </citation>
    <scope>NUCLEOTIDE SEQUENCE</scope>
</reference>
<evidence type="ECO:0000259" key="1">
    <source>
        <dbReference type="Pfam" id="PF08268"/>
    </source>
</evidence>
<dbReference type="InterPro" id="IPR050796">
    <property type="entry name" value="SCF_F-box_component"/>
</dbReference>
<accession>A0ABQ5IZG2</accession>
<name>A0ABQ5IZG2_9ASTR</name>
<dbReference type="Proteomes" id="UP001151760">
    <property type="component" value="Unassembled WGS sequence"/>
</dbReference>
<feature type="domain" description="F-box associated beta-propeller type 3" evidence="1">
    <location>
        <begin position="76"/>
        <end position="280"/>
    </location>
</feature>
<dbReference type="InterPro" id="IPR017451">
    <property type="entry name" value="F-box-assoc_interact_dom"/>
</dbReference>